<organism evidence="1 2">
    <name type="scientific">Roseburia intestinalis L1-82</name>
    <dbReference type="NCBI Taxonomy" id="536231"/>
    <lineage>
        <taxon>Bacteria</taxon>
        <taxon>Bacillati</taxon>
        <taxon>Bacillota</taxon>
        <taxon>Clostridia</taxon>
        <taxon>Lachnospirales</taxon>
        <taxon>Lachnospiraceae</taxon>
        <taxon>Roseburia</taxon>
    </lineage>
</organism>
<dbReference type="AlphaFoldDB" id="C7GFE8"/>
<evidence type="ECO:0000313" key="2">
    <source>
        <dbReference type="Proteomes" id="UP000004828"/>
    </source>
</evidence>
<comment type="caution">
    <text evidence="1">The sequence shown here is derived from an EMBL/GenBank/DDBJ whole genome shotgun (WGS) entry which is preliminary data.</text>
</comment>
<name>C7GFE8_9FIRM</name>
<protein>
    <submittedName>
        <fullName evidence="1">Uncharacterized protein</fullName>
    </submittedName>
</protein>
<gene>
    <name evidence="1" type="ORF">ROSINTL182_08655</name>
</gene>
<dbReference type="EMBL" id="ABYJ02000203">
    <property type="protein sequence ID" value="EEU99455.1"/>
    <property type="molecule type" value="Genomic_DNA"/>
</dbReference>
<dbReference type="Proteomes" id="UP000004828">
    <property type="component" value="Unassembled WGS sequence"/>
</dbReference>
<proteinExistence type="predicted"/>
<reference evidence="1 2" key="1">
    <citation type="submission" date="2009-08" db="EMBL/GenBank/DDBJ databases">
        <authorList>
            <person name="Weinstock G."/>
            <person name="Sodergren E."/>
            <person name="Clifton S."/>
            <person name="Fulton L."/>
            <person name="Fulton B."/>
            <person name="Courtney L."/>
            <person name="Fronick C."/>
            <person name="Harrison M."/>
            <person name="Strong C."/>
            <person name="Farmer C."/>
            <person name="Delahaunty K."/>
            <person name="Markovic C."/>
            <person name="Hall O."/>
            <person name="Minx P."/>
            <person name="Tomlinson C."/>
            <person name="Mitreva M."/>
            <person name="Nelson J."/>
            <person name="Hou S."/>
            <person name="Wollam A."/>
            <person name="Pepin K.H."/>
            <person name="Johnson M."/>
            <person name="Bhonagiri V."/>
            <person name="Nash W.E."/>
            <person name="Warren W."/>
            <person name="Chinwalla A."/>
            <person name="Mardis E.R."/>
            <person name="Wilson R.K."/>
        </authorList>
    </citation>
    <scope>NUCLEOTIDE SEQUENCE [LARGE SCALE GENOMIC DNA]</scope>
    <source>
        <strain evidence="1 2">L1-82</strain>
    </source>
</reference>
<dbReference type="HOGENOM" id="CLU_2855225_0_0_9"/>
<feature type="non-terminal residue" evidence="1">
    <location>
        <position position="1"/>
    </location>
</feature>
<sequence length="65" mass="6610">EVSADKVRCAVGGAFLVASADITVLLALVRLVSLLVHDAAAVGTKEYAGEQAHFVITVGAFALLA</sequence>
<accession>C7GFE8</accession>
<evidence type="ECO:0000313" key="1">
    <source>
        <dbReference type="EMBL" id="EEU99455.1"/>
    </source>
</evidence>